<dbReference type="SUPFAM" id="SSF81321">
    <property type="entry name" value="Family A G protein-coupled receptor-like"/>
    <property type="match status" value="1"/>
</dbReference>
<evidence type="ECO:0000256" key="3">
    <source>
        <dbReference type="ARBA" id="ARBA00022989"/>
    </source>
</evidence>
<keyword evidence="4" id="KW-0297">G-protein coupled receptor</keyword>
<evidence type="ECO:0000256" key="8">
    <source>
        <dbReference type="SAM" id="MobiDB-lite"/>
    </source>
</evidence>
<evidence type="ECO:0000256" key="7">
    <source>
        <dbReference type="ARBA" id="ARBA00023224"/>
    </source>
</evidence>
<dbReference type="EMBL" id="JAGTTL010000031">
    <property type="protein sequence ID" value="KAK6297197.1"/>
    <property type="molecule type" value="Genomic_DNA"/>
</dbReference>
<dbReference type="InterPro" id="IPR000276">
    <property type="entry name" value="GPCR_Rhodpsn"/>
</dbReference>
<organism evidence="11 12">
    <name type="scientific">Coregonus suidteri</name>
    <dbReference type="NCBI Taxonomy" id="861788"/>
    <lineage>
        <taxon>Eukaryota</taxon>
        <taxon>Metazoa</taxon>
        <taxon>Chordata</taxon>
        <taxon>Craniata</taxon>
        <taxon>Vertebrata</taxon>
        <taxon>Euteleostomi</taxon>
        <taxon>Actinopterygii</taxon>
        <taxon>Neopterygii</taxon>
        <taxon>Teleostei</taxon>
        <taxon>Protacanthopterygii</taxon>
        <taxon>Salmoniformes</taxon>
        <taxon>Salmonidae</taxon>
        <taxon>Coregoninae</taxon>
        <taxon>Coregonus</taxon>
    </lineage>
</organism>
<evidence type="ECO:0000256" key="6">
    <source>
        <dbReference type="ARBA" id="ARBA00023170"/>
    </source>
</evidence>
<dbReference type="AlphaFoldDB" id="A0AAN8KR19"/>
<feature type="transmembrane region" description="Helical" evidence="9">
    <location>
        <begin position="145"/>
        <end position="174"/>
    </location>
</feature>
<accession>A0AAN8KR19</accession>
<evidence type="ECO:0000256" key="4">
    <source>
        <dbReference type="ARBA" id="ARBA00023040"/>
    </source>
</evidence>
<keyword evidence="2 9" id="KW-0812">Transmembrane</keyword>
<evidence type="ECO:0000256" key="2">
    <source>
        <dbReference type="ARBA" id="ARBA00022692"/>
    </source>
</evidence>
<keyword evidence="5 9" id="KW-0472">Membrane</keyword>
<comment type="subcellular location">
    <subcellularLocation>
        <location evidence="1">Membrane</location>
        <topology evidence="1">Multi-pass membrane protein</topology>
    </subcellularLocation>
</comment>
<dbReference type="GO" id="GO:0004930">
    <property type="term" value="F:G protein-coupled receptor activity"/>
    <property type="evidence" value="ECO:0007669"/>
    <property type="project" value="UniProtKB-KW"/>
</dbReference>
<evidence type="ECO:0000259" key="10">
    <source>
        <dbReference type="PROSITE" id="PS50262"/>
    </source>
</evidence>
<evidence type="ECO:0000256" key="9">
    <source>
        <dbReference type="SAM" id="Phobius"/>
    </source>
</evidence>
<proteinExistence type="predicted"/>
<evidence type="ECO:0000256" key="1">
    <source>
        <dbReference type="ARBA" id="ARBA00004141"/>
    </source>
</evidence>
<protein>
    <recommendedName>
        <fullName evidence="10">G-protein coupled receptors family 1 profile domain-containing protein</fullName>
    </recommendedName>
</protein>
<keyword evidence="7" id="KW-0807">Transducer</keyword>
<feature type="region of interest" description="Disordered" evidence="8">
    <location>
        <begin position="309"/>
        <end position="335"/>
    </location>
</feature>
<sequence>MVLVISYRRKKKMVGSELLCVNLAMVDFLCCICFYPLSILSSFNHAWLGHHVTCVYYGLGCYSFGLCGMFNIAAISVIRYLKTCYSYAVWLEGVNILLVCCATWLVAAVWSSFPLFGWGEYVPEPYGLSCTIAWHGYHTSFKDTFYVICSFAFFMLVPVVLIVVSQVQILYKVYRFSYALSAQGIQTNLHHAEKCLSMMFFCISLGFVVAWAPYAVVSFLFIFHEDNRYMAPEGFVFPALFAKSAHIYNPLIYFYFNKAYRQELRCLLRSFCPRLAGNRVGVRSATGQGGHPGHPIQIQLQERAAHGRVGSLQGKSQGRKSNNSKNTGSNPFHHARVVSGSASKIRVTPLAVDHRPVKKFLPIST</sequence>
<dbReference type="Pfam" id="PF00001">
    <property type="entry name" value="7tm_1"/>
    <property type="match status" value="1"/>
</dbReference>
<feature type="transmembrane region" description="Helical" evidence="9">
    <location>
        <begin position="235"/>
        <end position="256"/>
    </location>
</feature>
<evidence type="ECO:0000313" key="11">
    <source>
        <dbReference type="EMBL" id="KAK6297197.1"/>
    </source>
</evidence>
<keyword evidence="6" id="KW-0675">Receptor</keyword>
<name>A0AAN8KR19_9TELE</name>
<feature type="transmembrane region" description="Helical" evidence="9">
    <location>
        <begin position="195"/>
        <end position="223"/>
    </location>
</feature>
<keyword evidence="12" id="KW-1185">Reference proteome</keyword>
<feature type="transmembrane region" description="Helical" evidence="9">
    <location>
        <begin position="55"/>
        <end position="81"/>
    </location>
</feature>
<dbReference type="GO" id="GO:0016020">
    <property type="term" value="C:membrane"/>
    <property type="evidence" value="ECO:0007669"/>
    <property type="project" value="UniProtKB-SubCell"/>
</dbReference>
<dbReference type="PRINTS" id="PR00237">
    <property type="entry name" value="GPCRRHODOPSN"/>
</dbReference>
<reference evidence="11 12" key="1">
    <citation type="submission" date="2021-04" db="EMBL/GenBank/DDBJ databases">
        <authorList>
            <person name="De Guttry C."/>
            <person name="Zahm M."/>
            <person name="Klopp C."/>
            <person name="Cabau C."/>
            <person name="Louis A."/>
            <person name="Berthelot C."/>
            <person name="Parey E."/>
            <person name="Roest Crollius H."/>
            <person name="Montfort J."/>
            <person name="Robinson-Rechavi M."/>
            <person name="Bucao C."/>
            <person name="Bouchez O."/>
            <person name="Gislard M."/>
            <person name="Lluch J."/>
            <person name="Milhes M."/>
            <person name="Lampietro C."/>
            <person name="Lopez Roques C."/>
            <person name="Donnadieu C."/>
            <person name="Braasch I."/>
            <person name="Desvignes T."/>
            <person name="Postlethwait J."/>
            <person name="Bobe J."/>
            <person name="Wedekind C."/>
            <person name="Guiguen Y."/>
        </authorList>
    </citation>
    <scope>NUCLEOTIDE SEQUENCE [LARGE SCALE GENOMIC DNA]</scope>
    <source>
        <strain evidence="11">Cs_M1</strain>
        <tissue evidence="11">Blood</tissue>
    </source>
</reference>
<dbReference type="InterPro" id="IPR050125">
    <property type="entry name" value="GPCR_opsins"/>
</dbReference>
<dbReference type="Proteomes" id="UP001356427">
    <property type="component" value="Unassembled WGS sequence"/>
</dbReference>
<feature type="transmembrane region" description="Helical" evidence="9">
    <location>
        <begin position="93"/>
        <end position="113"/>
    </location>
</feature>
<dbReference type="PROSITE" id="PS50262">
    <property type="entry name" value="G_PROTEIN_RECEP_F1_2"/>
    <property type="match status" value="1"/>
</dbReference>
<comment type="caution">
    <text evidence="11">The sequence shown here is derived from an EMBL/GenBank/DDBJ whole genome shotgun (WGS) entry which is preliminary data.</text>
</comment>
<evidence type="ECO:0000313" key="12">
    <source>
        <dbReference type="Proteomes" id="UP001356427"/>
    </source>
</evidence>
<keyword evidence="3 9" id="KW-1133">Transmembrane helix</keyword>
<feature type="domain" description="G-protein coupled receptors family 1 profile" evidence="10">
    <location>
        <begin position="1"/>
        <end position="253"/>
    </location>
</feature>
<feature type="transmembrane region" description="Helical" evidence="9">
    <location>
        <begin position="21"/>
        <end position="43"/>
    </location>
</feature>
<evidence type="ECO:0000256" key="5">
    <source>
        <dbReference type="ARBA" id="ARBA00023136"/>
    </source>
</evidence>
<dbReference type="Gene3D" id="1.20.1070.10">
    <property type="entry name" value="Rhodopsin 7-helix transmembrane proteins"/>
    <property type="match status" value="1"/>
</dbReference>
<feature type="compositionally biased region" description="Polar residues" evidence="8">
    <location>
        <begin position="313"/>
        <end position="330"/>
    </location>
</feature>
<dbReference type="PANTHER" id="PTHR24240">
    <property type="entry name" value="OPSIN"/>
    <property type="match status" value="1"/>
</dbReference>
<dbReference type="InterPro" id="IPR017452">
    <property type="entry name" value="GPCR_Rhodpsn_7TM"/>
</dbReference>
<gene>
    <name evidence="11" type="ORF">J4Q44_G00317800</name>
</gene>